<reference evidence="2" key="4">
    <citation type="submission" date="2019-03" db="UniProtKB">
        <authorList>
            <consortium name="EnsemblPlants"/>
        </authorList>
    </citation>
    <scope>IDENTIFICATION</scope>
</reference>
<proteinExistence type="predicted"/>
<sequence>MEHLLRLFPNIYNNFSNCSTGCYFGWFAIWILHSYYMWTEDH</sequence>
<reference evidence="2" key="3">
    <citation type="journal article" date="2017" name="Nature">
        <title>Genome sequence of the progenitor of the wheat D genome Aegilops tauschii.</title>
        <authorList>
            <person name="Luo M.C."/>
            <person name="Gu Y.Q."/>
            <person name="Puiu D."/>
            <person name="Wang H."/>
            <person name="Twardziok S.O."/>
            <person name="Deal K.R."/>
            <person name="Huo N."/>
            <person name="Zhu T."/>
            <person name="Wang L."/>
            <person name="Wang Y."/>
            <person name="McGuire P.E."/>
            <person name="Liu S."/>
            <person name="Long H."/>
            <person name="Ramasamy R.K."/>
            <person name="Rodriguez J.C."/>
            <person name="Van S.L."/>
            <person name="Yuan L."/>
            <person name="Wang Z."/>
            <person name="Xia Z."/>
            <person name="Xiao L."/>
            <person name="Anderson O.D."/>
            <person name="Ouyang S."/>
            <person name="Liang Y."/>
            <person name="Zimin A.V."/>
            <person name="Pertea G."/>
            <person name="Qi P."/>
            <person name="Bennetzen J.L."/>
            <person name="Dai X."/>
            <person name="Dawson M.W."/>
            <person name="Muller H.G."/>
            <person name="Kugler K."/>
            <person name="Rivarola-Duarte L."/>
            <person name="Spannagl M."/>
            <person name="Mayer K.F.X."/>
            <person name="Lu F.H."/>
            <person name="Bevan M.W."/>
            <person name="Leroy P."/>
            <person name="Li P."/>
            <person name="You F.M."/>
            <person name="Sun Q."/>
            <person name="Liu Z."/>
            <person name="Lyons E."/>
            <person name="Wicker T."/>
            <person name="Salzberg S.L."/>
            <person name="Devos K.M."/>
            <person name="Dvorak J."/>
        </authorList>
    </citation>
    <scope>NUCLEOTIDE SEQUENCE [LARGE SCALE GENOMIC DNA]</scope>
    <source>
        <strain evidence="2">cv. AL8/78</strain>
    </source>
</reference>
<keyword evidence="1" id="KW-0812">Transmembrane</keyword>
<reference evidence="2" key="5">
    <citation type="journal article" date="2021" name="G3 (Bethesda)">
        <title>Aegilops tauschii genome assembly Aet v5.0 features greater sequence contiguity and improved annotation.</title>
        <authorList>
            <person name="Wang L."/>
            <person name="Zhu T."/>
            <person name="Rodriguez J.C."/>
            <person name="Deal K.R."/>
            <person name="Dubcovsky J."/>
            <person name="McGuire P.E."/>
            <person name="Lux T."/>
            <person name="Spannagl M."/>
            <person name="Mayer K.F.X."/>
            <person name="Baldrich P."/>
            <person name="Meyers B.C."/>
            <person name="Huo N."/>
            <person name="Gu Y.Q."/>
            <person name="Zhou H."/>
            <person name="Devos K.M."/>
            <person name="Bennetzen J.L."/>
            <person name="Unver T."/>
            <person name="Budak H."/>
            <person name="Gulick P.J."/>
            <person name="Galiba G."/>
            <person name="Kalapos B."/>
            <person name="Nelson D.R."/>
            <person name="Li P."/>
            <person name="You F.M."/>
            <person name="Luo M.C."/>
            <person name="Dvorak J."/>
        </authorList>
    </citation>
    <scope>NUCLEOTIDE SEQUENCE [LARGE SCALE GENOMIC DNA]</scope>
    <source>
        <strain evidence="2">cv. AL8/78</strain>
    </source>
</reference>
<dbReference type="AlphaFoldDB" id="A0A453N5T5"/>
<protein>
    <submittedName>
        <fullName evidence="2">Uncharacterized protein</fullName>
    </submittedName>
</protein>
<dbReference type="Proteomes" id="UP000015105">
    <property type="component" value="Chromosome 6D"/>
</dbReference>
<keyword evidence="1" id="KW-1133">Transmembrane helix</keyword>
<evidence type="ECO:0000313" key="2">
    <source>
        <dbReference type="EnsemblPlants" id="AET6Gv20248900.16"/>
    </source>
</evidence>
<reference evidence="3" key="1">
    <citation type="journal article" date="2014" name="Science">
        <title>Ancient hybridizations among the ancestral genomes of bread wheat.</title>
        <authorList>
            <consortium name="International Wheat Genome Sequencing Consortium,"/>
            <person name="Marcussen T."/>
            <person name="Sandve S.R."/>
            <person name="Heier L."/>
            <person name="Spannagl M."/>
            <person name="Pfeifer M."/>
            <person name="Jakobsen K.S."/>
            <person name="Wulff B.B."/>
            <person name="Steuernagel B."/>
            <person name="Mayer K.F."/>
            <person name="Olsen O.A."/>
        </authorList>
    </citation>
    <scope>NUCLEOTIDE SEQUENCE [LARGE SCALE GENOMIC DNA]</scope>
    <source>
        <strain evidence="3">cv. AL8/78</strain>
    </source>
</reference>
<accession>A0A453N5T5</accession>
<name>A0A453N5T5_AEGTS</name>
<feature type="transmembrane region" description="Helical" evidence="1">
    <location>
        <begin position="21"/>
        <end position="38"/>
    </location>
</feature>
<keyword evidence="1" id="KW-0472">Membrane</keyword>
<evidence type="ECO:0000313" key="3">
    <source>
        <dbReference type="Proteomes" id="UP000015105"/>
    </source>
</evidence>
<dbReference type="EnsemblPlants" id="AET6Gv20248900.16">
    <property type="protein sequence ID" value="AET6Gv20248900.16"/>
    <property type="gene ID" value="AET6Gv20248900"/>
</dbReference>
<reference evidence="3" key="2">
    <citation type="journal article" date="2017" name="Nat. Plants">
        <title>The Aegilops tauschii genome reveals multiple impacts of transposons.</title>
        <authorList>
            <person name="Zhao G."/>
            <person name="Zou C."/>
            <person name="Li K."/>
            <person name="Wang K."/>
            <person name="Li T."/>
            <person name="Gao L."/>
            <person name="Zhang X."/>
            <person name="Wang H."/>
            <person name="Yang Z."/>
            <person name="Liu X."/>
            <person name="Jiang W."/>
            <person name="Mao L."/>
            <person name="Kong X."/>
            <person name="Jiao Y."/>
            <person name="Jia J."/>
        </authorList>
    </citation>
    <scope>NUCLEOTIDE SEQUENCE [LARGE SCALE GENOMIC DNA]</scope>
    <source>
        <strain evidence="3">cv. AL8/78</strain>
    </source>
</reference>
<evidence type="ECO:0000256" key="1">
    <source>
        <dbReference type="SAM" id="Phobius"/>
    </source>
</evidence>
<dbReference type="Gramene" id="AET6Gv20248900.16">
    <property type="protein sequence ID" value="AET6Gv20248900.16"/>
    <property type="gene ID" value="AET6Gv20248900"/>
</dbReference>
<keyword evidence="3" id="KW-1185">Reference proteome</keyword>
<organism evidence="2 3">
    <name type="scientific">Aegilops tauschii subsp. strangulata</name>
    <name type="common">Goatgrass</name>
    <dbReference type="NCBI Taxonomy" id="200361"/>
    <lineage>
        <taxon>Eukaryota</taxon>
        <taxon>Viridiplantae</taxon>
        <taxon>Streptophyta</taxon>
        <taxon>Embryophyta</taxon>
        <taxon>Tracheophyta</taxon>
        <taxon>Spermatophyta</taxon>
        <taxon>Magnoliopsida</taxon>
        <taxon>Liliopsida</taxon>
        <taxon>Poales</taxon>
        <taxon>Poaceae</taxon>
        <taxon>BOP clade</taxon>
        <taxon>Pooideae</taxon>
        <taxon>Triticodae</taxon>
        <taxon>Triticeae</taxon>
        <taxon>Triticinae</taxon>
        <taxon>Aegilops</taxon>
    </lineage>
</organism>